<dbReference type="GO" id="GO:0005524">
    <property type="term" value="F:ATP binding"/>
    <property type="evidence" value="ECO:0007669"/>
    <property type="project" value="InterPro"/>
</dbReference>
<dbReference type="PANTHER" id="PTHR10073">
    <property type="entry name" value="DNA MISMATCH REPAIR PROTEIN MLH, PMS, MUTL"/>
    <property type="match status" value="1"/>
</dbReference>
<evidence type="ECO:0000256" key="1">
    <source>
        <dbReference type="ARBA" id="ARBA00006082"/>
    </source>
</evidence>
<evidence type="ECO:0000256" key="4">
    <source>
        <dbReference type="ARBA" id="ARBA00023204"/>
    </source>
</evidence>
<dbReference type="GO" id="GO:0140664">
    <property type="term" value="F:ATP-dependent DNA damage sensor activity"/>
    <property type="evidence" value="ECO:0007669"/>
    <property type="project" value="InterPro"/>
</dbReference>
<dbReference type="InterPro" id="IPR036890">
    <property type="entry name" value="HATPase_C_sf"/>
</dbReference>
<dbReference type="PANTHER" id="PTHR10073:SF12">
    <property type="entry name" value="DNA MISMATCH REPAIR PROTEIN MLH1"/>
    <property type="match status" value="1"/>
</dbReference>
<dbReference type="InterPro" id="IPR014790">
    <property type="entry name" value="MutL_C"/>
</dbReference>
<evidence type="ECO:0000256" key="3">
    <source>
        <dbReference type="ARBA" id="ARBA00022763"/>
    </source>
</evidence>
<dbReference type="InterPro" id="IPR037198">
    <property type="entry name" value="MutL_C_sf"/>
</dbReference>
<dbReference type="InterPro" id="IPR042121">
    <property type="entry name" value="MutL_C_regsub"/>
</dbReference>
<dbReference type="GO" id="GO:0030983">
    <property type="term" value="F:mismatched DNA binding"/>
    <property type="evidence" value="ECO:0007669"/>
    <property type="project" value="InterPro"/>
</dbReference>
<dbReference type="HAMAP" id="MF_00149">
    <property type="entry name" value="DNA_mis_repair"/>
    <property type="match status" value="1"/>
</dbReference>
<keyword evidence="4 5" id="KW-0234">DNA repair</keyword>
<dbReference type="InterPro" id="IPR042120">
    <property type="entry name" value="MutL_C_dimsub"/>
</dbReference>
<dbReference type="GO" id="GO:0006298">
    <property type="term" value="P:mismatch repair"/>
    <property type="evidence" value="ECO:0007669"/>
    <property type="project" value="UniProtKB-UniRule"/>
</dbReference>
<dbReference type="KEGG" id="aaeo:BJI67_05195"/>
<evidence type="ECO:0000313" key="8">
    <source>
        <dbReference type="EMBL" id="AOV16545.1"/>
    </source>
</evidence>
<feature type="domain" description="DNA mismatch repair protein S5" evidence="7">
    <location>
        <begin position="212"/>
        <end position="330"/>
    </location>
</feature>
<dbReference type="InterPro" id="IPR020568">
    <property type="entry name" value="Ribosomal_Su5_D2-typ_SF"/>
</dbReference>
<dbReference type="Gene3D" id="3.30.230.10">
    <property type="match status" value="1"/>
</dbReference>
<dbReference type="NCBIfam" id="NF000949">
    <property type="entry name" value="PRK00095.1-2"/>
    <property type="match status" value="1"/>
</dbReference>
<protein>
    <recommendedName>
        <fullName evidence="2 5">DNA mismatch repair protein MutL</fullName>
    </recommendedName>
</protein>
<dbReference type="GO" id="GO:0016887">
    <property type="term" value="F:ATP hydrolysis activity"/>
    <property type="evidence" value="ECO:0007669"/>
    <property type="project" value="InterPro"/>
</dbReference>
<gene>
    <name evidence="5" type="primary">mutL</name>
    <name evidence="8" type="ORF">BJI67_05195</name>
</gene>
<dbReference type="InterPro" id="IPR002099">
    <property type="entry name" value="MutL/Mlh/PMS"/>
</dbReference>
<dbReference type="Gene3D" id="3.30.1370.100">
    <property type="entry name" value="MutL, C-terminal domain, regulatory subdomain"/>
    <property type="match status" value="1"/>
</dbReference>
<evidence type="ECO:0000259" key="6">
    <source>
        <dbReference type="SMART" id="SM00853"/>
    </source>
</evidence>
<organism evidence="8 9">
    <name type="scientific">Acidihalobacter aeolianus</name>
    <dbReference type="NCBI Taxonomy" id="2792603"/>
    <lineage>
        <taxon>Bacteria</taxon>
        <taxon>Pseudomonadati</taxon>
        <taxon>Pseudomonadota</taxon>
        <taxon>Gammaproteobacteria</taxon>
        <taxon>Chromatiales</taxon>
        <taxon>Ectothiorhodospiraceae</taxon>
        <taxon>Acidihalobacter</taxon>
    </lineage>
</organism>
<keyword evidence="3 5" id="KW-0227">DNA damage</keyword>
<dbReference type="InterPro" id="IPR020667">
    <property type="entry name" value="DNA_mismatch_repair_MutL"/>
</dbReference>
<name>A0A1D8K6E2_9GAMM</name>
<dbReference type="SUPFAM" id="SSF118116">
    <property type="entry name" value="DNA mismatch repair protein MutL"/>
    <property type="match status" value="1"/>
</dbReference>
<dbReference type="NCBIfam" id="TIGR00585">
    <property type="entry name" value="mutl"/>
    <property type="match status" value="1"/>
</dbReference>
<reference evidence="8 9" key="1">
    <citation type="submission" date="2016-09" db="EMBL/GenBank/DDBJ databases">
        <title>Acidihalobacter prosperus V6 (DSM14174).</title>
        <authorList>
            <person name="Khaleque H.N."/>
            <person name="Ramsay J.P."/>
            <person name="Murphy R.J.T."/>
            <person name="Kaksonen A.H."/>
            <person name="Boxall N.J."/>
            <person name="Watkin E.L.J."/>
        </authorList>
    </citation>
    <scope>NUCLEOTIDE SEQUENCE [LARGE SCALE GENOMIC DNA]</scope>
    <source>
        <strain evidence="8 9">V6</strain>
    </source>
</reference>
<dbReference type="Pfam" id="PF08676">
    <property type="entry name" value="MutL_C"/>
    <property type="match status" value="1"/>
</dbReference>
<comment type="similarity">
    <text evidence="1 5">Belongs to the DNA mismatch repair MutL/HexB family.</text>
</comment>
<dbReference type="Gene3D" id="3.30.565.10">
    <property type="entry name" value="Histidine kinase-like ATPase, C-terminal domain"/>
    <property type="match status" value="1"/>
</dbReference>
<dbReference type="CDD" id="cd16926">
    <property type="entry name" value="HATPase_MutL-MLH-PMS-like"/>
    <property type="match status" value="1"/>
</dbReference>
<comment type="function">
    <text evidence="5">This protein is involved in the repair of mismatches in DNA. It is required for dam-dependent methyl-directed DNA mismatch repair. May act as a 'molecular matchmaker', a protein that promotes the formation of a stable complex between two or more DNA-binding proteins in an ATP-dependent manner without itself being part of a final effector complex.</text>
</comment>
<dbReference type="Pfam" id="PF01119">
    <property type="entry name" value="DNA_mis_repair"/>
    <property type="match status" value="1"/>
</dbReference>
<dbReference type="GO" id="GO:0032300">
    <property type="term" value="C:mismatch repair complex"/>
    <property type="evidence" value="ECO:0007669"/>
    <property type="project" value="InterPro"/>
</dbReference>
<dbReference type="InterPro" id="IPR014762">
    <property type="entry name" value="DNA_mismatch_repair_CS"/>
</dbReference>
<evidence type="ECO:0000256" key="2">
    <source>
        <dbReference type="ARBA" id="ARBA00021975"/>
    </source>
</evidence>
<evidence type="ECO:0000313" key="9">
    <source>
        <dbReference type="Proteomes" id="UP000095342"/>
    </source>
</evidence>
<dbReference type="CDD" id="cd03482">
    <property type="entry name" value="MutL_Trans_MutL"/>
    <property type="match status" value="1"/>
</dbReference>
<feature type="domain" description="MutL C-terminal dimerisation" evidence="6">
    <location>
        <begin position="417"/>
        <end position="560"/>
    </location>
</feature>
<dbReference type="SUPFAM" id="SSF54211">
    <property type="entry name" value="Ribosomal protein S5 domain 2-like"/>
    <property type="match status" value="1"/>
</dbReference>
<dbReference type="SUPFAM" id="SSF55874">
    <property type="entry name" value="ATPase domain of HSP90 chaperone/DNA topoisomerase II/histidine kinase"/>
    <property type="match status" value="1"/>
</dbReference>
<dbReference type="InterPro" id="IPR013507">
    <property type="entry name" value="DNA_mismatch_S5_2-like"/>
</dbReference>
<dbReference type="RefSeq" id="WP_070072137.1">
    <property type="nucleotide sequence ID" value="NZ_CP017448.1"/>
</dbReference>
<dbReference type="Gene3D" id="3.30.1540.20">
    <property type="entry name" value="MutL, C-terminal domain, dimerisation subdomain"/>
    <property type="match status" value="1"/>
</dbReference>
<dbReference type="SMART" id="SM00853">
    <property type="entry name" value="MutL_C"/>
    <property type="match status" value="1"/>
</dbReference>
<evidence type="ECO:0000256" key="5">
    <source>
        <dbReference type="HAMAP-Rule" id="MF_00149"/>
    </source>
</evidence>
<dbReference type="Proteomes" id="UP000095342">
    <property type="component" value="Chromosome"/>
</dbReference>
<accession>A0A1D8K6E2</accession>
<sequence>MPIRRLTQQLINQIAAGEVIDRPAAVIKELVENSLDAGADRLDLDIEQGGQRLMRVRDNGCGIPRDELTLALSRHATSKIASLDDLEHVRSLGFRGEALPSIASVSRLTLTSCTADEAAGWRLRGDGHERFASPEPAAHPQGTTVEVRDLFFNVPARRKFLRTERTEYQHIEEVVRRIALSRFDVAVRLNHNGKAQFELRLADDAEAMGRRVAAVCSEAFLAESSRIEHAGAGMRLWGWLGAPTFSRAQPDLQYFYVNGRMVRDKLVSHALRLAYQDVLYHGRHPAYVLFLEIDPVAVDVNAHPAKAEVRFRDSRLVHDYLHRTLKEAIATRGVAVGSPAVAENAEPVATTERHPELRPGPGLGLDLPQQGGATYRPTAGPSGGQVREQLAAFGRLYAAPPAAAMPQTGETPPLGFALAQLGGVYVLAENAYGLVLVDMHAAHERITYERLKTAYGIEGVRRQPLLLPATVAVSRREADAAESAAELLLRLGLEVDRVGPEALRVRSIPAMLSGADVSQLLRDVLGDIVEYGDTARIEAEVNEVLSTMACHGSVRANRRLTLDEMNSLLRDMERTERSGQCNHGRPTWTQMTLGELDRLFLRGR</sequence>
<evidence type="ECO:0000259" key="7">
    <source>
        <dbReference type="SMART" id="SM01340"/>
    </source>
</evidence>
<dbReference type="PROSITE" id="PS00058">
    <property type="entry name" value="DNA_MISMATCH_REPAIR_1"/>
    <property type="match status" value="1"/>
</dbReference>
<keyword evidence="9" id="KW-1185">Reference proteome</keyword>
<dbReference type="FunFam" id="3.30.565.10:FF:000003">
    <property type="entry name" value="DNA mismatch repair endonuclease MutL"/>
    <property type="match status" value="1"/>
</dbReference>
<dbReference type="InterPro" id="IPR014721">
    <property type="entry name" value="Ribsml_uS5_D2-typ_fold_subgr"/>
</dbReference>
<dbReference type="SMART" id="SM01340">
    <property type="entry name" value="DNA_mis_repair"/>
    <property type="match status" value="1"/>
</dbReference>
<dbReference type="AlphaFoldDB" id="A0A1D8K6E2"/>
<dbReference type="Pfam" id="PF13589">
    <property type="entry name" value="HATPase_c_3"/>
    <property type="match status" value="1"/>
</dbReference>
<dbReference type="EMBL" id="CP017448">
    <property type="protein sequence ID" value="AOV16545.1"/>
    <property type="molecule type" value="Genomic_DNA"/>
</dbReference>
<dbReference type="InterPro" id="IPR038973">
    <property type="entry name" value="MutL/Mlh/Pms-like"/>
</dbReference>
<proteinExistence type="inferred from homology"/>